<comment type="caution">
    <text evidence="1">The sequence shown here is derived from an EMBL/GenBank/DDBJ whole genome shotgun (WGS) entry which is preliminary data.</text>
</comment>
<dbReference type="OrthoDB" id="2406748at2759"/>
<name>A0A9N9BU84_9GLOM</name>
<accession>A0A9N9BU84</accession>
<gene>
    <name evidence="1" type="ORF">PBRASI_LOCUS6373</name>
</gene>
<organism evidence="1 2">
    <name type="scientific">Paraglomus brasilianum</name>
    <dbReference type="NCBI Taxonomy" id="144538"/>
    <lineage>
        <taxon>Eukaryota</taxon>
        <taxon>Fungi</taxon>
        <taxon>Fungi incertae sedis</taxon>
        <taxon>Mucoromycota</taxon>
        <taxon>Glomeromycotina</taxon>
        <taxon>Glomeromycetes</taxon>
        <taxon>Paraglomerales</taxon>
        <taxon>Paraglomeraceae</taxon>
        <taxon>Paraglomus</taxon>
    </lineage>
</organism>
<reference evidence="1" key="1">
    <citation type="submission" date="2021-06" db="EMBL/GenBank/DDBJ databases">
        <authorList>
            <person name="Kallberg Y."/>
            <person name="Tangrot J."/>
            <person name="Rosling A."/>
        </authorList>
    </citation>
    <scope>NUCLEOTIDE SEQUENCE</scope>
    <source>
        <strain evidence="1">BR232B</strain>
    </source>
</reference>
<dbReference type="AlphaFoldDB" id="A0A9N9BU84"/>
<evidence type="ECO:0000313" key="2">
    <source>
        <dbReference type="Proteomes" id="UP000789739"/>
    </source>
</evidence>
<dbReference type="EMBL" id="CAJVPI010000837">
    <property type="protein sequence ID" value="CAG8576169.1"/>
    <property type="molecule type" value="Genomic_DNA"/>
</dbReference>
<evidence type="ECO:0000313" key="1">
    <source>
        <dbReference type="EMBL" id="CAG8576169.1"/>
    </source>
</evidence>
<proteinExistence type="predicted"/>
<dbReference type="Proteomes" id="UP000789739">
    <property type="component" value="Unassembled WGS sequence"/>
</dbReference>
<sequence>MAQWSFIDKCFNELEGADIARGESCSLASLKRKNNSSRNYEDNEKMYRKKGRLIVRKGPRKYGASEVGKNYKGDNVSKSLKERGLKSPKMLKDMIVDLGNFVE</sequence>
<protein>
    <submittedName>
        <fullName evidence="1">9070_t:CDS:1</fullName>
    </submittedName>
</protein>
<keyword evidence="2" id="KW-1185">Reference proteome</keyword>